<dbReference type="RefSeq" id="WP_148758474.1">
    <property type="nucleotide sequence ID" value="NZ_VSRQ01000002.1"/>
</dbReference>
<reference evidence="7 8" key="1">
    <citation type="submission" date="2019-08" db="EMBL/GenBank/DDBJ databases">
        <title>Actinomadura sp. nov. CYP1-5 isolated from mountain soil.</title>
        <authorList>
            <person name="Songsumanus A."/>
            <person name="Kuncharoen N."/>
            <person name="Kudo T."/>
            <person name="Yuki M."/>
            <person name="Igarashi Y."/>
            <person name="Tanasupawat S."/>
        </authorList>
    </citation>
    <scope>NUCLEOTIDE SEQUENCE [LARGE SCALE GENOMIC DNA]</scope>
    <source>
        <strain evidence="7 8">CYP1-5</strain>
    </source>
</reference>
<dbReference type="PROSITE" id="PS51387">
    <property type="entry name" value="FAD_PCMH"/>
    <property type="match status" value="1"/>
</dbReference>
<comment type="caution">
    <text evidence="7">The sequence shown here is derived from an EMBL/GenBank/DDBJ whole genome shotgun (WGS) entry which is preliminary data.</text>
</comment>
<dbReference type="InterPro" id="IPR050416">
    <property type="entry name" value="FAD-linked_Oxidoreductase"/>
</dbReference>
<keyword evidence="8" id="KW-1185">Reference proteome</keyword>
<dbReference type="SUPFAM" id="SSF56176">
    <property type="entry name" value="FAD-binding/transporter-associated domain-like"/>
    <property type="match status" value="1"/>
</dbReference>
<dbReference type="InterPro" id="IPR012951">
    <property type="entry name" value="BBE"/>
</dbReference>
<dbReference type="Proteomes" id="UP000323505">
    <property type="component" value="Unassembled WGS sequence"/>
</dbReference>
<keyword evidence="5" id="KW-0560">Oxidoreductase</keyword>
<dbReference type="Pfam" id="PF01565">
    <property type="entry name" value="FAD_binding_4"/>
    <property type="match status" value="1"/>
</dbReference>
<evidence type="ECO:0000256" key="3">
    <source>
        <dbReference type="ARBA" id="ARBA00022630"/>
    </source>
</evidence>
<dbReference type="EMBL" id="VSRQ01000002">
    <property type="protein sequence ID" value="TYK50615.1"/>
    <property type="molecule type" value="Genomic_DNA"/>
</dbReference>
<dbReference type="Gene3D" id="3.30.43.10">
    <property type="entry name" value="Uridine Diphospho-n-acetylenolpyruvylglucosamine Reductase, domain 2"/>
    <property type="match status" value="1"/>
</dbReference>
<accession>A0A5D3FU28</accession>
<evidence type="ECO:0000259" key="6">
    <source>
        <dbReference type="PROSITE" id="PS51387"/>
    </source>
</evidence>
<evidence type="ECO:0000256" key="4">
    <source>
        <dbReference type="ARBA" id="ARBA00022827"/>
    </source>
</evidence>
<sequence length="499" mass="53220">MLSRRKVLGAGALALLAPRPRSARPWPRLARHLRGRLVLPWHPGYRTARQLDLAQYDRVNPAAVAYCADESDVAVCLAFAQDERLPFAIRSGGHSFGGYSTSHGLLIDVSRLSAIAIGREAAFGHGAVRIGTGAAAVDILNALAPAGLVVPSGAFATVAAGGYIQGGGIGYLTRTLGLACDRVTSARVVLADGRTVTASRDQHPDLYWAIRGGGGGNFGVVSSFDVVPARLTTLSVATLTWDFTRAADMLDGFAHFLADAPRTVGAVAVVALGDGEPPWSGVVLISPGDLRPQVDALLSATGPASSQSIDVMSHQDFMLYTYGCTDLTQTQCHRIGTRQGALLPRTPFGLVRGRLFSRPPSREMWEKALAVFDLPRPASVANKLEVLALGGADNDLARTDTAYVHRDTLFDLNYLSSVYQTPVPPEARAAATTWVNAGFAAIGPYSNGETYQNFVDPSLPDWARAYYAENQTRLTTVKTTYDPHNTFTFPQSIRGPSAT</sequence>
<proteinExistence type="inferred from homology"/>
<keyword evidence="4" id="KW-0274">FAD</keyword>
<comment type="cofactor">
    <cofactor evidence="1">
        <name>FAD</name>
        <dbReference type="ChEBI" id="CHEBI:57692"/>
    </cofactor>
</comment>
<evidence type="ECO:0000256" key="1">
    <source>
        <dbReference type="ARBA" id="ARBA00001974"/>
    </source>
</evidence>
<gene>
    <name evidence="7" type="ORF">FXF68_08885</name>
</gene>
<evidence type="ECO:0000313" key="7">
    <source>
        <dbReference type="EMBL" id="TYK50615.1"/>
    </source>
</evidence>
<dbReference type="InterPro" id="IPR036318">
    <property type="entry name" value="FAD-bd_PCMH-like_sf"/>
</dbReference>
<dbReference type="GO" id="GO:0071949">
    <property type="term" value="F:FAD binding"/>
    <property type="evidence" value="ECO:0007669"/>
    <property type="project" value="InterPro"/>
</dbReference>
<keyword evidence="3" id="KW-0285">Flavoprotein</keyword>
<comment type="similarity">
    <text evidence="2">Belongs to the oxygen-dependent FAD-linked oxidoreductase family.</text>
</comment>
<dbReference type="GO" id="GO:0016491">
    <property type="term" value="F:oxidoreductase activity"/>
    <property type="evidence" value="ECO:0007669"/>
    <property type="project" value="UniProtKB-KW"/>
</dbReference>
<dbReference type="InterPro" id="IPR016167">
    <property type="entry name" value="FAD-bd_PCMH_sub1"/>
</dbReference>
<dbReference type="InterPro" id="IPR016166">
    <property type="entry name" value="FAD-bd_PCMH"/>
</dbReference>
<evidence type="ECO:0000256" key="2">
    <source>
        <dbReference type="ARBA" id="ARBA00005466"/>
    </source>
</evidence>
<dbReference type="PANTHER" id="PTHR42973:SF39">
    <property type="entry name" value="FAD-BINDING PCMH-TYPE DOMAIN-CONTAINING PROTEIN"/>
    <property type="match status" value="1"/>
</dbReference>
<name>A0A5D3FU28_9ACTN</name>
<dbReference type="PANTHER" id="PTHR42973">
    <property type="entry name" value="BINDING OXIDOREDUCTASE, PUTATIVE (AFU_ORTHOLOGUE AFUA_1G17690)-RELATED"/>
    <property type="match status" value="1"/>
</dbReference>
<dbReference type="AlphaFoldDB" id="A0A5D3FU28"/>
<evidence type="ECO:0000313" key="8">
    <source>
        <dbReference type="Proteomes" id="UP000323505"/>
    </source>
</evidence>
<protein>
    <submittedName>
        <fullName evidence="7">FAD-binding oxidoreductase</fullName>
    </submittedName>
</protein>
<dbReference type="Gene3D" id="3.30.465.10">
    <property type="match status" value="1"/>
</dbReference>
<dbReference type="InterPro" id="IPR006094">
    <property type="entry name" value="Oxid_FAD_bind_N"/>
</dbReference>
<dbReference type="InterPro" id="IPR016169">
    <property type="entry name" value="FAD-bd_PCMH_sub2"/>
</dbReference>
<feature type="domain" description="FAD-binding PCMH-type" evidence="6">
    <location>
        <begin position="57"/>
        <end position="231"/>
    </location>
</feature>
<evidence type="ECO:0000256" key="5">
    <source>
        <dbReference type="ARBA" id="ARBA00023002"/>
    </source>
</evidence>
<dbReference type="Gene3D" id="3.40.462.20">
    <property type="match status" value="1"/>
</dbReference>
<organism evidence="7 8">
    <name type="scientific">Actinomadura decatromicini</name>
    <dbReference type="NCBI Taxonomy" id="2604572"/>
    <lineage>
        <taxon>Bacteria</taxon>
        <taxon>Bacillati</taxon>
        <taxon>Actinomycetota</taxon>
        <taxon>Actinomycetes</taxon>
        <taxon>Streptosporangiales</taxon>
        <taxon>Thermomonosporaceae</taxon>
        <taxon>Actinomadura</taxon>
    </lineage>
</organism>
<dbReference type="Pfam" id="PF08031">
    <property type="entry name" value="BBE"/>
    <property type="match status" value="1"/>
</dbReference>